<gene>
    <name evidence="2" type="ORF">C5613_31460</name>
</gene>
<dbReference type="AlphaFoldDB" id="A0A2S8IW61"/>
<evidence type="ECO:0000313" key="3">
    <source>
        <dbReference type="Proteomes" id="UP000239290"/>
    </source>
</evidence>
<comment type="caution">
    <text evidence="2">The sequence shown here is derived from an EMBL/GenBank/DDBJ whole genome shotgun (WGS) entry which is preliminary data.</text>
</comment>
<dbReference type="InterPro" id="IPR032584">
    <property type="entry name" value="DUF4913"/>
</dbReference>
<dbReference type="Proteomes" id="UP000239290">
    <property type="component" value="Unassembled WGS sequence"/>
</dbReference>
<dbReference type="EMBL" id="PUIO01000047">
    <property type="protein sequence ID" value="PQP19017.1"/>
    <property type="molecule type" value="Genomic_DNA"/>
</dbReference>
<reference evidence="3" key="1">
    <citation type="submission" date="2018-02" db="EMBL/GenBank/DDBJ databases">
        <title>Draft genome sequencing of Rhodococcus opacus KU647198.</title>
        <authorList>
            <person name="Zheng B.-X."/>
        </authorList>
    </citation>
    <scope>NUCLEOTIDE SEQUENCE [LARGE SCALE GENOMIC DNA]</scope>
    <source>
        <strain evidence="3">04-OD7</strain>
    </source>
</reference>
<sequence length="221" mass="24071">MTGDVAPESPPVDPGAAMEALLDRIADLEQRLAGADERQEMFAQALDAFEGAVTEAAAMDVSALLHPAGEEQSTSEPEPLDMVRLYEWVQEHIGAWAQRKVLRSQGGSGGLRWCPWWDLHPEAVTRLEALRKSWTGFVKLKDPTAMTIYYRDFFDRTMEALMNETGPFHACSPAGHGKGDFVPIAPPPWERDSVPSAAETAAAPLGGEVNGVGAVNPYRKN</sequence>
<protein>
    <submittedName>
        <fullName evidence="2">DUF4913 domain-containing protein</fullName>
    </submittedName>
</protein>
<organism evidence="2 3">
    <name type="scientific">Rhodococcus opacus</name>
    <name type="common">Nocardia opaca</name>
    <dbReference type="NCBI Taxonomy" id="37919"/>
    <lineage>
        <taxon>Bacteria</taxon>
        <taxon>Bacillati</taxon>
        <taxon>Actinomycetota</taxon>
        <taxon>Actinomycetes</taxon>
        <taxon>Mycobacteriales</taxon>
        <taxon>Nocardiaceae</taxon>
        <taxon>Rhodococcus</taxon>
    </lineage>
</organism>
<accession>A0A2S8IW61</accession>
<dbReference type="Pfam" id="PF16259">
    <property type="entry name" value="DUF4913"/>
    <property type="match status" value="1"/>
</dbReference>
<feature type="region of interest" description="Disordered" evidence="1">
    <location>
        <begin position="192"/>
        <end position="221"/>
    </location>
</feature>
<name>A0A2S8IW61_RHOOP</name>
<proteinExistence type="predicted"/>
<dbReference type="RefSeq" id="WP_105420434.1">
    <property type="nucleotide sequence ID" value="NZ_PUIO01000047.1"/>
</dbReference>
<evidence type="ECO:0000256" key="1">
    <source>
        <dbReference type="SAM" id="MobiDB-lite"/>
    </source>
</evidence>
<evidence type="ECO:0000313" key="2">
    <source>
        <dbReference type="EMBL" id="PQP19017.1"/>
    </source>
</evidence>